<protein>
    <recommendedName>
        <fullName evidence="1">Stage 0 sporulation protein A homolog</fullName>
    </recommendedName>
</protein>
<reference evidence="5 6" key="1">
    <citation type="journal article" date="2019" name="Int. J. Syst. Evol. Microbiol.">
        <title>The Global Catalogue of Microorganisms (GCM) 10K type strain sequencing project: providing services to taxonomists for standard genome sequencing and annotation.</title>
        <authorList>
            <consortium name="The Broad Institute Genomics Platform"/>
            <consortium name="The Broad Institute Genome Sequencing Center for Infectious Disease"/>
            <person name="Wu L."/>
            <person name="Ma J."/>
        </authorList>
    </citation>
    <scope>NUCLEOTIDE SEQUENCE [LARGE SCALE GENOMIC DNA]</scope>
    <source>
        <strain evidence="5 6">JCM 6486</strain>
    </source>
</reference>
<comment type="caution">
    <text evidence="5">The sequence shown here is derived from an EMBL/GenBank/DDBJ whole genome shotgun (WGS) entry which is preliminary data.</text>
</comment>
<accession>A0ABN1M7D2</accession>
<sequence>MVKIAICEDAKEQQELLKTYINQIVEELSIKYKLGIFNSGEELLENYSKDTDILLLDIKMGQINGMDTT</sequence>
<proteinExistence type="predicted"/>
<comment type="function">
    <text evidence="2">May play the central regulatory role in sporulation. It may be an element of the effector pathway responsible for the activation of sporulation genes in response to nutritional stress. Spo0A may act in concert with spo0H (a sigma factor) to control the expression of some genes that are critical to the sporulation process.</text>
</comment>
<evidence type="ECO:0000256" key="2">
    <source>
        <dbReference type="ARBA" id="ARBA00024867"/>
    </source>
</evidence>
<evidence type="ECO:0000256" key="1">
    <source>
        <dbReference type="ARBA" id="ARBA00018672"/>
    </source>
</evidence>
<feature type="domain" description="Response regulatory" evidence="4">
    <location>
        <begin position="3"/>
        <end position="69"/>
    </location>
</feature>
<name>A0ABN1M7D2_9FIRM</name>
<dbReference type="InterPro" id="IPR001789">
    <property type="entry name" value="Sig_transdc_resp-reg_receiver"/>
</dbReference>
<evidence type="ECO:0000256" key="3">
    <source>
        <dbReference type="PROSITE-ProRule" id="PRU00169"/>
    </source>
</evidence>
<organism evidence="5 6">
    <name type="scientific">Paraclostridium tenue</name>
    <dbReference type="NCBI Taxonomy" id="1737"/>
    <lineage>
        <taxon>Bacteria</taxon>
        <taxon>Bacillati</taxon>
        <taxon>Bacillota</taxon>
        <taxon>Clostridia</taxon>
        <taxon>Peptostreptococcales</taxon>
        <taxon>Peptostreptococcaceae</taxon>
        <taxon>Paraclostridium</taxon>
    </lineage>
</organism>
<dbReference type="Gene3D" id="3.40.50.2300">
    <property type="match status" value="1"/>
</dbReference>
<dbReference type="InterPro" id="IPR011006">
    <property type="entry name" value="CheY-like_superfamily"/>
</dbReference>
<keyword evidence="3" id="KW-0597">Phosphoprotein</keyword>
<dbReference type="RefSeq" id="WP_346045540.1">
    <property type="nucleotide sequence ID" value="NZ_BAAACP010000011.1"/>
</dbReference>
<dbReference type="SUPFAM" id="SSF52172">
    <property type="entry name" value="CheY-like"/>
    <property type="match status" value="1"/>
</dbReference>
<evidence type="ECO:0000259" key="4">
    <source>
        <dbReference type="PROSITE" id="PS50110"/>
    </source>
</evidence>
<gene>
    <name evidence="5" type="ORF">GCM10008917_20070</name>
</gene>
<dbReference type="EMBL" id="BAAACP010000011">
    <property type="protein sequence ID" value="GAA0864873.1"/>
    <property type="molecule type" value="Genomic_DNA"/>
</dbReference>
<keyword evidence="6" id="KW-1185">Reference proteome</keyword>
<dbReference type="PROSITE" id="PS50110">
    <property type="entry name" value="RESPONSE_REGULATORY"/>
    <property type="match status" value="1"/>
</dbReference>
<dbReference type="Proteomes" id="UP001400965">
    <property type="component" value="Unassembled WGS sequence"/>
</dbReference>
<evidence type="ECO:0000313" key="6">
    <source>
        <dbReference type="Proteomes" id="UP001400965"/>
    </source>
</evidence>
<evidence type="ECO:0000313" key="5">
    <source>
        <dbReference type="EMBL" id="GAA0864873.1"/>
    </source>
</evidence>
<feature type="modified residue" description="4-aspartylphosphate" evidence="3">
    <location>
        <position position="57"/>
    </location>
</feature>